<dbReference type="Proteomes" id="UP000249377">
    <property type="component" value="Unassembled WGS sequence"/>
</dbReference>
<reference evidence="1 2" key="1">
    <citation type="submission" date="2018-06" db="EMBL/GenBank/DDBJ databases">
        <title>Noncontiguous genome sequence of Ruminococcaceae bacterium ASD2818.</title>
        <authorList>
            <person name="Chaplin A.V."/>
            <person name="Sokolova S.R."/>
            <person name="Kochetkova T.O."/>
            <person name="Goltsov A.Y."/>
            <person name="Trofimov D.Y."/>
            <person name="Efimov B.A."/>
        </authorList>
    </citation>
    <scope>NUCLEOTIDE SEQUENCE [LARGE SCALE GENOMIC DNA]</scope>
    <source>
        <strain evidence="1 2">ASD2818</strain>
    </source>
</reference>
<protein>
    <submittedName>
        <fullName evidence="1">Uncharacterized protein</fullName>
    </submittedName>
</protein>
<accession>A0A328UEP9</accession>
<dbReference type="EMBL" id="QLYR01000004">
    <property type="protein sequence ID" value="RAQ28681.1"/>
    <property type="molecule type" value="Genomic_DNA"/>
</dbReference>
<gene>
    <name evidence="1" type="ORF">DPQ25_07745</name>
</gene>
<dbReference type="RefSeq" id="WP_112332603.1">
    <property type="nucleotide sequence ID" value="NZ_QLYR01000004.1"/>
</dbReference>
<dbReference type="AlphaFoldDB" id="A0A328UEP9"/>
<comment type="caution">
    <text evidence="1">The sequence shown here is derived from an EMBL/GenBank/DDBJ whole genome shotgun (WGS) entry which is preliminary data.</text>
</comment>
<organism evidence="1 2">
    <name type="scientific">Hydrogeniiclostridium mannosilyticum</name>
    <dbReference type="NCBI Taxonomy" id="2764322"/>
    <lineage>
        <taxon>Bacteria</taxon>
        <taxon>Bacillati</taxon>
        <taxon>Bacillota</taxon>
        <taxon>Clostridia</taxon>
        <taxon>Eubacteriales</taxon>
        <taxon>Acutalibacteraceae</taxon>
        <taxon>Hydrogeniiclostridium</taxon>
    </lineage>
</organism>
<proteinExistence type="predicted"/>
<evidence type="ECO:0000313" key="1">
    <source>
        <dbReference type="EMBL" id="RAQ28681.1"/>
    </source>
</evidence>
<name>A0A328UEP9_9FIRM</name>
<sequence>MTYNNENALAEAKNFTFPAMIESDFSNEELSEDFDGLQMSFQRVKIPAGGTLQFEIPGDDPENPDYEKTLKGVIVYNHQAGAYWPEGSEYDDNVAPLCSSVDGKLGIGTPGGACALCELNKFGTDGKGKACKNMRHLYILRSGEYMPILLSLPPTSIRPFSDFMNVSFVSRRRPAWSSVVEIGLKRVDNGSNTYSVATFRKLYDFSGEELAQVKQYADNFREQIKMLLQQRAADSETRIESESVYEQDSRYSTVENGEHFAISGPETIDGDREALPA</sequence>
<keyword evidence="2" id="KW-1185">Reference proteome</keyword>
<evidence type="ECO:0000313" key="2">
    <source>
        <dbReference type="Proteomes" id="UP000249377"/>
    </source>
</evidence>